<dbReference type="SUPFAM" id="SSF57997">
    <property type="entry name" value="Tropomyosin"/>
    <property type="match status" value="1"/>
</dbReference>
<gene>
    <name evidence="3" type="ORF">B7O98_08760</name>
</gene>
<comment type="caution">
    <text evidence="3">The sequence shown here is derived from an EMBL/GenBank/DDBJ whole genome shotgun (WGS) entry which is preliminary data.</text>
</comment>
<dbReference type="Proteomes" id="UP000244093">
    <property type="component" value="Unassembled WGS sequence"/>
</dbReference>
<dbReference type="PANTHER" id="PTHR32114">
    <property type="entry name" value="ABC TRANSPORTER ABCH.3"/>
    <property type="match status" value="1"/>
</dbReference>
<dbReference type="AlphaFoldDB" id="A0A2R7Y2G2"/>
<dbReference type="NCBIfam" id="NF045487">
    <property type="entry name" value="ASRP"/>
    <property type="match status" value="1"/>
</dbReference>
<evidence type="ECO:0008006" key="5">
    <source>
        <dbReference type="Google" id="ProtNLM"/>
    </source>
</evidence>
<keyword evidence="1 2" id="KW-0175">Coiled coil</keyword>
<evidence type="ECO:0000313" key="4">
    <source>
        <dbReference type="Proteomes" id="UP000244093"/>
    </source>
</evidence>
<reference evidence="3 4" key="1">
    <citation type="journal article" date="2018" name="Syst. Appl. Microbiol.">
        <title>A new symbiotic nanoarchaeote (Candidatus Nanoclepta minutus) and its host (Zestosphaera tikiterensis gen. nov., sp. nov.) from a New Zealand hot spring.</title>
        <authorList>
            <person name="St John E."/>
            <person name="Liu Y."/>
            <person name="Podar M."/>
            <person name="Stott M.B."/>
            <person name="Meneghin J."/>
            <person name="Chen Z."/>
            <person name="Lagutin K."/>
            <person name="Mitchell K."/>
            <person name="Reysenbach A.L."/>
        </authorList>
    </citation>
    <scope>NUCLEOTIDE SEQUENCE [LARGE SCALE GENOMIC DNA]</scope>
    <source>
        <strain evidence="3">NZ3</strain>
    </source>
</reference>
<proteinExistence type="predicted"/>
<evidence type="ECO:0000256" key="1">
    <source>
        <dbReference type="ARBA" id="ARBA00023054"/>
    </source>
</evidence>
<evidence type="ECO:0000256" key="2">
    <source>
        <dbReference type="SAM" id="Coils"/>
    </source>
</evidence>
<dbReference type="InterPro" id="IPR027417">
    <property type="entry name" value="P-loop_NTPase"/>
</dbReference>
<dbReference type="EMBL" id="NBVN01000007">
    <property type="protein sequence ID" value="PUA31704.1"/>
    <property type="molecule type" value="Genomic_DNA"/>
</dbReference>
<name>A0A2R7Y2G2_9CREN</name>
<feature type="coiled-coil region" evidence="2">
    <location>
        <begin position="335"/>
        <end position="492"/>
    </location>
</feature>
<sequence>MIVVEVENVGGLIGKHKFEFSEGLNEVVAPNAAGKTSLVKAILAMYAPNTIPLEQLLNIDADEGYIKIVIDSREFIRRFKRVNGRVLEVESKPVIVSDRLKYVILDPYLGEVARRVVTQANADITDYLVKVFRLDEYEKMRESLREELDKLKSEENLLLKDVEELKKVSEERQKYEELKKDLEEELKKLRAISIERVRGLQDRIATLNRRLGEVSKRIEDLEKPEGIIATTAKAIDDARADLERYETMVREFYAIHENPEEELAKIKGEIDRTDSLIKKLENERREYLVGQDARIPVVHLAKATKASACPVCGKPIENPEEFWSRREVEVEDEVMKSKESIVKDYEVRIANANEKLKELWKELESLQKKYNEVREIVDVKLPSLKRRIEELERAFEHYKDEVARLKNERGLIEKELEELRKQLTEEERVAADRRAELERRLGEVEQHIRDLEEKIAKRSEAGRKLTEVREKIEKTSKELENVEKELYETLSRISDEFSRIASEVIKELGFTWIKGVRLYKREEKDPTTGMLKRVFDIRVIRKFPSGREYEQPIEVLSTSERTALALIAVLVGYRLKIIEEYQGVAPIIADEALVAFDPRRFDKVVSELSKYGKYVIITRLAEPEKTPTLTVIHK</sequence>
<feature type="coiled-coil region" evidence="2">
    <location>
        <begin position="134"/>
        <end position="283"/>
    </location>
</feature>
<protein>
    <recommendedName>
        <fullName evidence="5">Rad50/SbcC-type AAA domain-containing protein</fullName>
    </recommendedName>
</protein>
<dbReference type="Gene3D" id="3.40.50.300">
    <property type="entry name" value="P-loop containing nucleotide triphosphate hydrolases"/>
    <property type="match status" value="2"/>
</dbReference>
<dbReference type="SUPFAM" id="SSF52540">
    <property type="entry name" value="P-loop containing nucleoside triphosphate hydrolases"/>
    <property type="match status" value="1"/>
</dbReference>
<evidence type="ECO:0000313" key="3">
    <source>
        <dbReference type="EMBL" id="PUA31704.1"/>
    </source>
</evidence>
<dbReference type="PANTHER" id="PTHR32114:SF2">
    <property type="entry name" value="ABC TRANSPORTER ABCH.3"/>
    <property type="match status" value="1"/>
</dbReference>
<accession>A0A2R7Y2G2</accession>
<organism evidence="3 4">
    <name type="scientific">Zestosphaera tikiterensis</name>
    <dbReference type="NCBI Taxonomy" id="1973259"/>
    <lineage>
        <taxon>Archaea</taxon>
        <taxon>Thermoproteota</taxon>
        <taxon>Thermoprotei</taxon>
        <taxon>Desulfurococcales</taxon>
        <taxon>Desulfurococcaceae</taxon>
        <taxon>Zestosphaera</taxon>
    </lineage>
</organism>